<dbReference type="RefSeq" id="WP_167300179.1">
    <property type="nucleotide sequence ID" value="NZ_CP170557.1"/>
</dbReference>
<evidence type="ECO:0000313" key="1">
    <source>
        <dbReference type="EMBL" id="NIJ65858.1"/>
    </source>
</evidence>
<dbReference type="AlphaFoldDB" id="A0A7X5V131"/>
<dbReference type="Proteomes" id="UP000564677">
    <property type="component" value="Unassembled WGS sequence"/>
</dbReference>
<name>A0A7X5V131_9SPHN</name>
<reference evidence="1 2" key="1">
    <citation type="submission" date="2020-03" db="EMBL/GenBank/DDBJ databases">
        <title>Genomic Encyclopedia of Type Strains, Phase IV (KMG-IV): sequencing the most valuable type-strain genomes for metagenomic binning, comparative biology and taxonomic classification.</title>
        <authorList>
            <person name="Goeker M."/>
        </authorList>
    </citation>
    <scope>NUCLEOTIDE SEQUENCE [LARGE SCALE GENOMIC DNA]</scope>
    <source>
        <strain evidence="1 2">DSM 4733</strain>
    </source>
</reference>
<keyword evidence="2" id="KW-1185">Reference proteome</keyword>
<sequence>MIELNADEIDQVDGGLYRIAGSVLGGLVYELVKRVAENGGPPPPNLGFH</sequence>
<protein>
    <submittedName>
        <fullName evidence="1">Uncharacterized protein</fullName>
    </submittedName>
</protein>
<comment type="caution">
    <text evidence="1">The sequence shown here is derived from an EMBL/GenBank/DDBJ whole genome shotgun (WGS) entry which is preliminary data.</text>
</comment>
<proteinExistence type="predicted"/>
<dbReference type="EMBL" id="JAASQV010000002">
    <property type="protein sequence ID" value="NIJ65858.1"/>
    <property type="molecule type" value="Genomic_DNA"/>
</dbReference>
<evidence type="ECO:0000313" key="2">
    <source>
        <dbReference type="Proteomes" id="UP000564677"/>
    </source>
</evidence>
<organism evidence="1 2">
    <name type="scientific">Sphingomonas leidyi</name>
    <dbReference type="NCBI Taxonomy" id="68569"/>
    <lineage>
        <taxon>Bacteria</taxon>
        <taxon>Pseudomonadati</taxon>
        <taxon>Pseudomonadota</taxon>
        <taxon>Alphaproteobacteria</taxon>
        <taxon>Sphingomonadales</taxon>
        <taxon>Sphingomonadaceae</taxon>
        <taxon>Sphingomonas</taxon>
    </lineage>
</organism>
<accession>A0A7X5V131</accession>
<gene>
    <name evidence="1" type="ORF">FHR20_002820</name>
</gene>